<dbReference type="EMBL" id="QRCT01000012">
    <property type="protein sequence ID" value="RDU24617.1"/>
    <property type="molecule type" value="Genomic_DNA"/>
</dbReference>
<proteinExistence type="predicted"/>
<keyword evidence="1" id="KW-0472">Membrane</keyword>
<dbReference type="OrthoDB" id="1929328at2"/>
<evidence type="ECO:0000313" key="3">
    <source>
        <dbReference type="Proteomes" id="UP000255036"/>
    </source>
</evidence>
<keyword evidence="3" id="KW-1185">Reference proteome</keyword>
<dbReference type="RefSeq" id="WP_115480850.1">
    <property type="nucleotide sequence ID" value="NZ_QRCT01000012.1"/>
</dbReference>
<keyword evidence="1" id="KW-1133">Transmembrane helix</keyword>
<comment type="caution">
    <text evidence="2">The sequence shown here is derived from an EMBL/GenBank/DDBJ whole genome shotgun (WGS) entry which is preliminary data.</text>
</comment>
<protein>
    <submittedName>
        <fullName evidence="2">Uncharacterized protein</fullName>
    </submittedName>
</protein>
<feature type="transmembrane region" description="Helical" evidence="1">
    <location>
        <begin position="45"/>
        <end position="62"/>
    </location>
</feature>
<name>A0A371AYH3_9FIRM</name>
<reference evidence="2 3" key="1">
    <citation type="submission" date="2018-07" db="EMBL/GenBank/DDBJ databases">
        <title>Anaerosacharophilus polymeroproducens gen. nov. sp. nov., an anaerobic bacterium isolated from salt field.</title>
        <authorList>
            <person name="Kim W."/>
            <person name="Yang S.-H."/>
            <person name="Oh J."/>
            <person name="Lee J.-H."/>
            <person name="Kwon K.K."/>
        </authorList>
    </citation>
    <scope>NUCLEOTIDE SEQUENCE [LARGE SCALE GENOMIC DNA]</scope>
    <source>
        <strain evidence="2 3">MCWD5</strain>
    </source>
</reference>
<dbReference type="AlphaFoldDB" id="A0A371AYH3"/>
<sequence length="71" mass="8367">MRKMDEMEMSISLNSIKAAYVYTVIFIFVWWIYDFVKTGSNGLPFILLMSQNLVLLGIQLFLKWKLGKDEK</sequence>
<evidence type="ECO:0000256" key="1">
    <source>
        <dbReference type="SAM" id="Phobius"/>
    </source>
</evidence>
<evidence type="ECO:0000313" key="2">
    <source>
        <dbReference type="EMBL" id="RDU24617.1"/>
    </source>
</evidence>
<organism evidence="2 3">
    <name type="scientific">Anaerosacchariphilus polymeriproducens</name>
    <dbReference type="NCBI Taxonomy" id="1812858"/>
    <lineage>
        <taxon>Bacteria</taxon>
        <taxon>Bacillati</taxon>
        <taxon>Bacillota</taxon>
        <taxon>Clostridia</taxon>
        <taxon>Lachnospirales</taxon>
        <taxon>Lachnospiraceae</taxon>
        <taxon>Anaerosacchariphilus</taxon>
    </lineage>
</organism>
<keyword evidence="1" id="KW-0812">Transmembrane</keyword>
<gene>
    <name evidence="2" type="ORF">DWV06_03900</name>
</gene>
<accession>A0A371AYH3</accession>
<dbReference type="Proteomes" id="UP000255036">
    <property type="component" value="Unassembled WGS sequence"/>
</dbReference>
<feature type="transmembrane region" description="Helical" evidence="1">
    <location>
        <begin position="12"/>
        <end position="33"/>
    </location>
</feature>